<dbReference type="Proteomes" id="UP001152795">
    <property type="component" value="Unassembled WGS sequence"/>
</dbReference>
<dbReference type="GO" id="GO:0005925">
    <property type="term" value="C:focal adhesion"/>
    <property type="evidence" value="ECO:0007669"/>
    <property type="project" value="TreeGrafter"/>
</dbReference>
<proteinExistence type="predicted"/>
<dbReference type="InterPro" id="IPR000242">
    <property type="entry name" value="PTP_cat"/>
</dbReference>
<dbReference type="EMBL" id="CACRXK020018388">
    <property type="protein sequence ID" value="CAB4032419.1"/>
    <property type="molecule type" value="Genomic_DNA"/>
</dbReference>
<dbReference type="InterPro" id="IPR051484">
    <property type="entry name" value="Tensin_PTEN_phosphatase"/>
</dbReference>
<dbReference type="InterPro" id="IPR003595">
    <property type="entry name" value="Tyr_Pase_cat"/>
</dbReference>
<dbReference type="PROSITE" id="PS00383">
    <property type="entry name" value="TYR_PHOSPHATASE_1"/>
    <property type="match status" value="1"/>
</dbReference>
<keyword evidence="2" id="KW-1185">Reference proteome</keyword>
<dbReference type="SUPFAM" id="SSF52799">
    <property type="entry name" value="(Phosphotyrosine protein) phosphatases II"/>
    <property type="match status" value="1"/>
</dbReference>
<dbReference type="InterPro" id="IPR029021">
    <property type="entry name" value="Prot-tyrosine_phosphatase-like"/>
</dbReference>
<dbReference type="PANTHER" id="PTHR45734:SF10">
    <property type="entry name" value="BLISTERY, ISOFORM A"/>
    <property type="match status" value="1"/>
</dbReference>
<dbReference type="Gene3D" id="3.90.190.10">
    <property type="entry name" value="Protein tyrosine phosphatase superfamily"/>
    <property type="match status" value="1"/>
</dbReference>
<dbReference type="InterPro" id="IPR016130">
    <property type="entry name" value="Tyr_Pase_AS"/>
</dbReference>
<dbReference type="SMART" id="SM00404">
    <property type="entry name" value="PTPc_motif"/>
    <property type="match status" value="1"/>
</dbReference>
<organism evidence="1 2">
    <name type="scientific">Paramuricea clavata</name>
    <name type="common">Red gorgonian</name>
    <name type="synonym">Violescent sea-whip</name>
    <dbReference type="NCBI Taxonomy" id="317549"/>
    <lineage>
        <taxon>Eukaryota</taxon>
        <taxon>Metazoa</taxon>
        <taxon>Cnidaria</taxon>
        <taxon>Anthozoa</taxon>
        <taxon>Octocorallia</taxon>
        <taxon>Malacalcyonacea</taxon>
        <taxon>Plexauridae</taxon>
        <taxon>Paramuricea</taxon>
    </lineage>
</organism>
<dbReference type="AlphaFoldDB" id="A0A6S7LI81"/>
<protein>
    <submittedName>
        <fullName evidence="1">Tensin-like isoform X4</fullName>
    </submittedName>
</protein>
<comment type="caution">
    <text evidence="1">The sequence shown here is derived from an EMBL/GenBank/DDBJ whole genome shotgun (WGS) entry which is preliminary data.</text>
</comment>
<dbReference type="Pfam" id="PF22785">
    <property type="entry name" value="Tc-R-P"/>
    <property type="match status" value="1"/>
</dbReference>
<dbReference type="InterPro" id="IPR000387">
    <property type="entry name" value="Tyr_Pase_dom"/>
</dbReference>
<dbReference type="GO" id="GO:0004725">
    <property type="term" value="F:protein tyrosine phosphatase activity"/>
    <property type="evidence" value="ECO:0007669"/>
    <property type="project" value="InterPro"/>
</dbReference>
<sequence length="162" mass="18344">MSFPATGLETTYRNDLKDVAKLLKKKHQENYLVFNLSERSYDISKLNHQVLDFGWPDHLAPPLERLLSICKSIDSWLNSDPQHVVVVHCKGGKGRTGVVIASYMHYSKQAESPEAALDEFAMRRFYDDKLGGVTQPSQRRYSAAPEYRILAFGSVPRVAKST</sequence>
<dbReference type="PROSITE" id="PS50055">
    <property type="entry name" value="TYR_PHOSPHATASE_PTP"/>
    <property type="match status" value="1"/>
</dbReference>
<reference evidence="1" key="1">
    <citation type="submission" date="2020-04" db="EMBL/GenBank/DDBJ databases">
        <authorList>
            <person name="Alioto T."/>
            <person name="Alioto T."/>
            <person name="Gomez Garrido J."/>
        </authorList>
    </citation>
    <scope>NUCLEOTIDE SEQUENCE</scope>
    <source>
        <strain evidence="1">A484AB</strain>
    </source>
</reference>
<name>A0A6S7LI81_PARCT</name>
<dbReference type="InterPro" id="IPR029023">
    <property type="entry name" value="Tensin_phosphatase"/>
</dbReference>
<gene>
    <name evidence="1" type="ORF">PACLA_8A088463</name>
</gene>
<dbReference type="OrthoDB" id="5980786at2759"/>
<dbReference type="PANTHER" id="PTHR45734">
    <property type="entry name" value="TENSIN"/>
    <property type="match status" value="1"/>
</dbReference>
<dbReference type="PROSITE" id="PS51181">
    <property type="entry name" value="PPASE_TENSIN"/>
    <property type="match status" value="1"/>
</dbReference>
<evidence type="ECO:0000313" key="2">
    <source>
        <dbReference type="Proteomes" id="UP001152795"/>
    </source>
</evidence>
<accession>A0A6S7LI81</accession>
<evidence type="ECO:0000313" key="1">
    <source>
        <dbReference type="EMBL" id="CAB4032419.1"/>
    </source>
</evidence>
<dbReference type="PROSITE" id="PS50056">
    <property type="entry name" value="TYR_PHOSPHATASE_2"/>
    <property type="match status" value="1"/>
</dbReference>
<feature type="non-terminal residue" evidence="1">
    <location>
        <position position="1"/>
    </location>
</feature>